<dbReference type="Pfam" id="PF10539">
    <property type="entry name" value="Dev_Cell_Death"/>
    <property type="match status" value="1"/>
</dbReference>
<comment type="caution">
    <text evidence="2">The sequence shown here is derived from an EMBL/GenBank/DDBJ whole genome shotgun (WGS) entry which is preliminary data.</text>
</comment>
<organism evidence="2 3">
    <name type="scientific">Rubroshorea leprosula</name>
    <dbReference type="NCBI Taxonomy" id="152421"/>
    <lineage>
        <taxon>Eukaryota</taxon>
        <taxon>Viridiplantae</taxon>
        <taxon>Streptophyta</taxon>
        <taxon>Embryophyta</taxon>
        <taxon>Tracheophyta</taxon>
        <taxon>Spermatophyta</taxon>
        <taxon>Magnoliopsida</taxon>
        <taxon>eudicotyledons</taxon>
        <taxon>Gunneridae</taxon>
        <taxon>Pentapetalae</taxon>
        <taxon>rosids</taxon>
        <taxon>malvids</taxon>
        <taxon>Malvales</taxon>
        <taxon>Dipterocarpaceae</taxon>
        <taxon>Rubroshorea</taxon>
    </lineage>
</organism>
<evidence type="ECO:0000313" key="2">
    <source>
        <dbReference type="EMBL" id="GKV17427.1"/>
    </source>
</evidence>
<dbReference type="PROSITE" id="PS51222">
    <property type="entry name" value="DCD"/>
    <property type="match status" value="1"/>
</dbReference>
<gene>
    <name evidence="2" type="ORF">SLEP1_g27941</name>
</gene>
<keyword evidence="3" id="KW-1185">Reference proteome</keyword>
<feature type="domain" description="DCD" evidence="1">
    <location>
        <begin position="45"/>
        <end position="172"/>
    </location>
</feature>
<protein>
    <recommendedName>
        <fullName evidence="1">DCD domain-containing protein</fullName>
    </recommendedName>
</protein>
<dbReference type="PANTHER" id="PTHR46444:SF19">
    <property type="entry name" value="OS02G0745600 PROTEIN"/>
    <property type="match status" value="1"/>
</dbReference>
<dbReference type="EMBL" id="BPVZ01000048">
    <property type="protein sequence ID" value="GKV17427.1"/>
    <property type="molecule type" value="Genomic_DNA"/>
</dbReference>
<dbReference type="InterPro" id="IPR013989">
    <property type="entry name" value="Dev_and_cell_death_domain"/>
</dbReference>
<dbReference type="AlphaFoldDB" id="A0AAV5JUN7"/>
<reference evidence="2 3" key="1">
    <citation type="journal article" date="2021" name="Commun. Biol.">
        <title>The genome of Shorea leprosula (Dipterocarpaceae) highlights the ecological relevance of drought in aseasonal tropical rainforests.</title>
        <authorList>
            <person name="Ng K.K.S."/>
            <person name="Kobayashi M.J."/>
            <person name="Fawcett J.A."/>
            <person name="Hatakeyama M."/>
            <person name="Paape T."/>
            <person name="Ng C.H."/>
            <person name="Ang C.C."/>
            <person name="Tnah L.H."/>
            <person name="Lee C.T."/>
            <person name="Nishiyama T."/>
            <person name="Sese J."/>
            <person name="O'Brien M.J."/>
            <person name="Copetti D."/>
            <person name="Mohd Noor M.I."/>
            <person name="Ong R.C."/>
            <person name="Putra M."/>
            <person name="Sireger I.Z."/>
            <person name="Indrioko S."/>
            <person name="Kosugi Y."/>
            <person name="Izuno A."/>
            <person name="Isagi Y."/>
            <person name="Lee S.L."/>
            <person name="Shimizu K.K."/>
        </authorList>
    </citation>
    <scope>NUCLEOTIDE SEQUENCE [LARGE SCALE GENOMIC DNA]</scope>
    <source>
        <strain evidence="2">214</strain>
    </source>
</reference>
<proteinExistence type="predicted"/>
<sequence length="425" mass="47234">MALNSQASLSSVSGLSYYSDPAQAPASYCGKTAMQENEKDRHNHEELSGFIFMCNGRTKPQCYQYRVFGLPAGKREVLAKIKPGMKLFLYDFEVKLLYGIYEAASSGQLNLEEAAFSGRFPAQVRFKIYKDCLPLLESSFRQAIEYNYQKGTKFSQELNKHQVSSLLSLFRPLVVSAPNSLQPMPLSVKEKQSGLPFPGPQYAGLHQHVRQKGLEQHDCYRPLLNTGHAHLSVRHQTASALKVPAQVDTNGTSMLQSHLQPVLWPKNIPHGVLPSQESHHANMTHTYLAMEPLALPTTSDQYYGAGTNMSHAYPAIESQPLSRTSDQYYPSEPLQAYVVGNPAEATAVPLPTQSGQSHSAELQQPYVAGNPTESMSDPYTSGSLDCWNWWLLLKKAVYKIVTCVAKSSHNKIPSSFSCLPEQKNY</sequence>
<name>A0AAV5JUN7_9ROSI</name>
<dbReference type="SMART" id="SM00767">
    <property type="entry name" value="DCD"/>
    <property type="match status" value="1"/>
</dbReference>
<accession>A0AAV5JUN7</accession>
<dbReference type="PANTHER" id="PTHR46444">
    <property type="entry name" value="DCD (DEVELOPMENT AND CELL DEATH) DOMAIN PROTEIN-RELATED"/>
    <property type="match status" value="1"/>
</dbReference>
<evidence type="ECO:0000259" key="1">
    <source>
        <dbReference type="PROSITE" id="PS51222"/>
    </source>
</evidence>
<dbReference type="Proteomes" id="UP001054252">
    <property type="component" value="Unassembled WGS sequence"/>
</dbReference>
<evidence type="ECO:0000313" key="3">
    <source>
        <dbReference type="Proteomes" id="UP001054252"/>
    </source>
</evidence>